<keyword evidence="2" id="KW-0677">Repeat</keyword>
<evidence type="ECO:0000313" key="4">
    <source>
        <dbReference type="Proteomes" id="UP000037460"/>
    </source>
</evidence>
<dbReference type="InterPro" id="IPR036322">
    <property type="entry name" value="WD40_repeat_dom_sf"/>
</dbReference>
<dbReference type="InterPro" id="IPR050853">
    <property type="entry name" value="WD_repeat_DNA-damage-binding"/>
</dbReference>
<dbReference type="SUPFAM" id="SSF50978">
    <property type="entry name" value="WD40 repeat-like"/>
    <property type="match status" value="1"/>
</dbReference>
<evidence type="ECO:0000313" key="3">
    <source>
        <dbReference type="EMBL" id="KOO30826.1"/>
    </source>
</evidence>
<dbReference type="Proteomes" id="UP000037460">
    <property type="component" value="Unassembled WGS sequence"/>
</dbReference>
<evidence type="ECO:0000256" key="1">
    <source>
        <dbReference type="ARBA" id="ARBA00022574"/>
    </source>
</evidence>
<evidence type="ECO:0000256" key="2">
    <source>
        <dbReference type="ARBA" id="ARBA00022737"/>
    </source>
</evidence>
<protein>
    <submittedName>
        <fullName evidence="3">Wd repeat-containing protein 76-like protein</fullName>
    </submittedName>
</protein>
<comment type="caution">
    <text evidence="3">The sequence shown here is derived from an EMBL/GenBank/DDBJ whole genome shotgun (WGS) entry which is preliminary data.</text>
</comment>
<keyword evidence="1" id="KW-0853">WD repeat</keyword>
<dbReference type="AlphaFoldDB" id="A0A0M0JVX7"/>
<keyword evidence="4" id="KW-1185">Reference proteome</keyword>
<proteinExistence type="predicted"/>
<name>A0A0M0JVX7_9EUKA</name>
<dbReference type="PANTHER" id="PTHR14773:SF0">
    <property type="entry name" value="WD REPEAT-CONTAINING PROTEIN 76"/>
    <property type="match status" value="1"/>
</dbReference>
<dbReference type="EMBL" id="JWZX01002153">
    <property type="protein sequence ID" value="KOO30826.1"/>
    <property type="molecule type" value="Genomic_DNA"/>
</dbReference>
<dbReference type="GO" id="GO:0005634">
    <property type="term" value="C:nucleus"/>
    <property type="evidence" value="ECO:0007669"/>
    <property type="project" value="TreeGrafter"/>
</dbReference>
<gene>
    <name evidence="3" type="ORF">Ctob_016462</name>
</gene>
<dbReference type="InterPro" id="IPR015943">
    <property type="entry name" value="WD40/YVTN_repeat-like_dom_sf"/>
</dbReference>
<dbReference type="Gene3D" id="2.130.10.10">
    <property type="entry name" value="YVTN repeat-like/Quinoprotein amine dehydrogenase"/>
    <property type="match status" value="1"/>
</dbReference>
<dbReference type="OrthoDB" id="9890280at2759"/>
<dbReference type="PANTHER" id="PTHR14773">
    <property type="entry name" value="WD REPEAT-CONTAINING PROTEIN 76"/>
    <property type="match status" value="1"/>
</dbReference>
<reference evidence="4" key="1">
    <citation type="journal article" date="2015" name="PLoS Genet.">
        <title>Genome Sequence and Transcriptome Analyses of Chrysochromulina tobin: Metabolic Tools for Enhanced Algal Fitness in the Prominent Order Prymnesiales (Haptophyceae).</title>
        <authorList>
            <person name="Hovde B.T."/>
            <person name="Deodato C.R."/>
            <person name="Hunsperger H.M."/>
            <person name="Ryken S.A."/>
            <person name="Yost W."/>
            <person name="Jha R.K."/>
            <person name="Patterson J."/>
            <person name="Monnat R.J. Jr."/>
            <person name="Barlow S.B."/>
            <person name="Starkenburg S.R."/>
            <person name="Cattolico R.A."/>
        </authorList>
    </citation>
    <scope>NUCLEOTIDE SEQUENCE</scope>
    <source>
        <strain evidence="4">CCMP291</strain>
    </source>
</reference>
<sequence>TAPEAEPLINHRTSTGRWLLPFRAIWTAGADAILCGGMERTCEVFSASTGERLASLSSSLMTAVPSRIATHVRGRAVACATGSGHVHIFEV</sequence>
<accession>A0A0M0JVX7</accession>
<organism evidence="3 4">
    <name type="scientific">Chrysochromulina tobinii</name>
    <dbReference type="NCBI Taxonomy" id="1460289"/>
    <lineage>
        <taxon>Eukaryota</taxon>
        <taxon>Haptista</taxon>
        <taxon>Haptophyta</taxon>
        <taxon>Prymnesiophyceae</taxon>
        <taxon>Prymnesiales</taxon>
        <taxon>Chrysochromulinaceae</taxon>
        <taxon>Chrysochromulina</taxon>
    </lineage>
</organism>
<feature type="non-terminal residue" evidence="3">
    <location>
        <position position="1"/>
    </location>
</feature>
<dbReference type="GO" id="GO:2000001">
    <property type="term" value="P:regulation of DNA damage checkpoint"/>
    <property type="evidence" value="ECO:0007669"/>
    <property type="project" value="TreeGrafter"/>
</dbReference>
<dbReference type="GO" id="GO:0003677">
    <property type="term" value="F:DNA binding"/>
    <property type="evidence" value="ECO:0007669"/>
    <property type="project" value="TreeGrafter"/>
</dbReference>